<proteinExistence type="predicted"/>
<evidence type="ECO:0000313" key="2">
    <source>
        <dbReference type="Proteomes" id="UP000492821"/>
    </source>
</evidence>
<dbReference type="AlphaFoldDB" id="A0A7E4ZVB7"/>
<dbReference type="WBParaSite" id="Pan_g1943.t1">
    <property type="protein sequence ID" value="Pan_g1943.t1"/>
    <property type="gene ID" value="Pan_g1943"/>
</dbReference>
<feature type="signal peptide" evidence="1">
    <location>
        <begin position="1"/>
        <end position="22"/>
    </location>
</feature>
<evidence type="ECO:0000313" key="3">
    <source>
        <dbReference type="WBParaSite" id="Pan_g1943.t1"/>
    </source>
</evidence>
<evidence type="ECO:0000256" key="1">
    <source>
        <dbReference type="SAM" id="SignalP"/>
    </source>
</evidence>
<name>A0A7E4ZVB7_PANRE</name>
<keyword evidence="1" id="KW-0732">Signal</keyword>
<dbReference type="InterPro" id="IPR009003">
    <property type="entry name" value="Peptidase_S1_PA"/>
</dbReference>
<dbReference type="Proteomes" id="UP000492821">
    <property type="component" value="Unassembled WGS sequence"/>
</dbReference>
<reference evidence="3" key="2">
    <citation type="submission" date="2020-10" db="UniProtKB">
        <authorList>
            <consortium name="WormBaseParasite"/>
        </authorList>
    </citation>
    <scope>IDENTIFICATION</scope>
</reference>
<feature type="chain" id="PRO_5028925498" evidence="1">
    <location>
        <begin position="23"/>
        <end position="277"/>
    </location>
</feature>
<keyword evidence="2" id="KW-1185">Reference proteome</keyword>
<sequence>MGGLAQWVVLGIGLWIVQTVVCANSDLKCKVDVPGSTLQPCKVLSDCSVNHDLCKSTVLIAVKNADDSFTVKAMGVAVSPKHFLTSVLSDFKKYGDEELYIIYKGKNVVPLRNQQLYPRFILARPDVKAWADFVLVELSEKSSLSFDPVPIASVGAKLPTAPLTFVSDKQDTLSLNVQFTFLPDADCATLFRHDVMKIDPKYTVCASDKNSKFTKFLTGAPVVAKVFRQRGYVLYGLRSVTPVGVPDSKDYLVTRLGQHCDWFESVTNGVIKCKLTN</sequence>
<organism evidence="2 3">
    <name type="scientific">Panagrellus redivivus</name>
    <name type="common">Microworm</name>
    <dbReference type="NCBI Taxonomy" id="6233"/>
    <lineage>
        <taxon>Eukaryota</taxon>
        <taxon>Metazoa</taxon>
        <taxon>Ecdysozoa</taxon>
        <taxon>Nematoda</taxon>
        <taxon>Chromadorea</taxon>
        <taxon>Rhabditida</taxon>
        <taxon>Tylenchina</taxon>
        <taxon>Panagrolaimomorpha</taxon>
        <taxon>Panagrolaimoidea</taxon>
        <taxon>Panagrolaimidae</taxon>
        <taxon>Panagrellus</taxon>
    </lineage>
</organism>
<protein>
    <submittedName>
        <fullName evidence="3">Peptidase S1 domain-containing protein</fullName>
    </submittedName>
</protein>
<accession>A0A7E4ZVB7</accession>
<reference evidence="2" key="1">
    <citation type="journal article" date="2013" name="Genetics">
        <title>The draft genome and transcriptome of Panagrellus redivivus are shaped by the harsh demands of a free-living lifestyle.</title>
        <authorList>
            <person name="Srinivasan J."/>
            <person name="Dillman A.R."/>
            <person name="Macchietto M.G."/>
            <person name="Heikkinen L."/>
            <person name="Lakso M."/>
            <person name="Fracchia K.M."/>
            <person name="Antoshechkin I."/>
            <person name="Mortazavi A."/>
            <person name="Wong G."/>
            <person name="Sternberg P.W."/>
        </authorList>
    </citation>
    <scope>NUCLEOTIDE SEQUENCE [LARGE SCALE GENOMIC DNA]</scope>
    <source>
        <strain evidence="2">MT8872</strain>
    </source>
</reference>
<dbReference type="SUPFAM" id="SSF50494">
    <property type="entry name" value="Trypsin-like serine proteases"/>
    <property type="match status" value="1"/>
</dbReference>